<name>A0A0A9A8P4_ARUDO</name>
<reference evidence="1" key="2">
    <citation type="journal article" date="2015" name="Data Brief">
        <title>Shoot transcriptome of the giant reed, Arundo donax.</title>
        <authorList>
            <person name="Barrero R.A."/>
            <person name="Guerrero F.D."/>
            <person name="Moolhuijzen P."/>
            <person name="Goolsby J.A."/>
            <person name="Tidwell J."/>
            <person name="Bellgard S.E."/>
            <person name="Bellgard M.I."/>
        </authorList>
    </citation>
    <scope>NUCLEOTIDE SEQUENCE</scope>
    <source>
        <tissue evidence="1">Shoot tissue taken approximately 20 cm above the soil surface</tissue>
    </source>
</reference>
<sequence length="12" mass="1364">MPFARHSPPRAP</sequence>
<reference evidence="1" key="1">
    <citation type="submission" date="2014-09" db="EMBL/GenBank/DDBJ databases">
        <authorList>
            <person name="Magalhaes I.L.F."/>
            <person name="Oliveira U."/>
            <person name="Santos F.R."/>
            <person name="Vidigal T.H.D.A."/>
            <person name="Brescovit A.D."/>
            <person name="Santos A.J."/>
        </authorList>
    </citation>
    <scope>NUCLEOTIDE SEQUENCE</scope>
    <source>
        <tissue evidence="1">Shoot tissue taken approximately 20 cm above the soil surface</tissue>
    </source>
</reference>
<proteinExistence type="predicted"/>
<organism evidence="1">
    <name type="scientific">Arundo donax</name>
    <name type="common">Giant reed</name>
    <name type="synonym">Donax arundinaceus</name>
    <dbReference type="NCBI Taxonomy" id="35708"/>
    <lineage>
        <taxon>Eukaryota</taxon>
        <taxon>Viridiplantae</taxon>
        <taxon>Streptophyta</taxon>
        <taxon>Embryophyta</taxon>
        <taxon>Tracheophyta</taxon>
        <taxon>Spermatophyta</taxon>
        <taxon>Magnoliopsida</taxon>
        <taxon>Liliopsida</taxon>
        <taxon>Poales</taxon>
        <taxon>Poaceae</taxon>
        <taxon>PACMAD clade</taxon>
        <taxon>Arundinoideae</taxon>
        <taxon>Arundineae</taxon>
        <taxon>Arundo</taxon>
    </lineage>
</organism>
<evidence type="ECO:0000313" key="1">
    <source>
        <dbReference type="EMBL" id="JAD43417.1"/>
    </source>
</evidence>
<protein>
    <submittedName>
        <fullName evidence="1">Uncharacterized protein</fullName>
    </submittedName>
</protein>
<accession>A0A0A9A8P4</accession>
<dbReference type="EMBL" id="GBRH01254478">
    <property type="protein sequence ID" value="JAD43417.1"/>
    <property type="molecule type" value="Transcribed_RNA"/>
</dbReference>